<organism evidence="2 3">
    <name type="scientific">Ralstonia flatus</name>
    <dbReference type="NCBI Taxonomy" id="3058601"/>
    <lineage>
        <taxon>Bacteria</taxon>
        <taxon>Pseudomonadati</taxon>
        <taxon>Pseudomonadota</taxon>
        <taxon>Betaproteobacteria</taxon>
        <taxon>Burkholderiales</taxon>
        <taxon>Burkholderiaceae</taxon>
        <taxon>Ralstonia</taxon>
    </lineage>
</organism>
<dbReference type="Proteomes" id="UP001189792">
    <property type="component" value="Unassembled WGS sequence"/>
</dbReference>
<keyword evidence="3" id="KW-1185">Reference proteome</keyword>
<accession>A0ABM9L184</accession>
<feature type="coiled-coil region" evidence="1">
    <location>
        <begin position="91"/>
        <end position="118"/>
    </location>
</feature>
<comment type="caution">
    <text evidence="2">The sequence shown here is derived from an EMBL/GenBank/DDBJ whole genome shotgun (WGS) entry which is preliminary data.</text>
</comment>
<dbReference type="EMBL" id="CAUDLI010000009">
    <property type="protein sequence ID" value="CAJ0896563.1"/>
    <property type="molecule type" value="Genomic_DNA"/>
</dbReference>
<gene>
    <name evidence="2" type="ORF">R77564_04005</name>
</gene>
<evidence type="ECO:0000313" key="3">
    <source>
        <dbReference type="Proteomes" id="UP001189792"/>
    </source>
</evidence>
<keyword evidence="1" id="KW-0175">Coiled coil</keyword>
<evidence type="ECO:0000256" key="1">
    <source>
        <dbReference type="SAM" id="Coils"/>
    </source>
</evidence>
<reference evidence="2 3" key="1">
    <citation type="submission" date="2023-07" db="EMBL/GenBank/DDBJ databases">
        <authorList>
            <person name="Peeters C."/>
        </authorList>
    </citation>
    <scope>NUCLEOTIDE SEQUENCE [LARGE SCALE GENOMIC DNA]</scope>
    <source>
        <strain evidence="2 3">LMG 32965</strain>
    </source>
</reference>
<dbReference type="RefSeq" id="WP_316887429.1">
    <property type="nucleotide sequence ID" value="NZ_CAUDLI010000009.1"/>
</dbReference>
<protein>
    <submittedName>
        <fullName evidence="2">Uncharacterized protein</fullName>
    </submittedName>
</protein>
<name>A0ABM9L184_9RALS</name>
<evidence type="ECO:0000313" key="2">
    <source>
        <dbReference type="EMBL" id="CAJ0896563.1"/>
    </source>
</evidence>
<proteinExistence type="predicted"/>
<sequence length="184" mass="19221">MFETLLKRKPASAIEGTQNQPRQLLDAMEMRLAQLPDEIAAAQADLQALAIRRKAADAAAAKFTEQAGAGTLDDPAWLVTALRQQSELSADDSASKRLQALQAEHAALEQEIHAHRQAAAREAYLAAVAHYAAACAPLPALAVRVREAAAAAGVTVNSFNSPGLLGREIQVGGAIIAVPSEGGL</sequence>